<dbReference type="Gene3D" id="3.40.50.720">
    <property type="entry name" value="NAD(P)-binding Rossmann-like Domain"/>
    <property type="match status" value="1"/>
</dbReference>
<reference evidence="3 4" key="1">
    <citation type="journal article" date="2011" name="Stand. Genomic Sci.">
        <title>Complete genome sequence of Parvibaculum lavamentivorans type strain (DS-1(T)).</title>
        <authorList>
            <person name="Schleheck D."/>
            <person name="Weiss M."/>
            <person name="Pitluck S."/>
            <person name="Bruce D."/>
            <person name="Land M.L."/>
            <person name="Han S."/>
            <person name="Saunders E."/>
            <person name="Tapia R."/>
            <person name="Detter C."/>
            <person name="Brettin T."/>
            <person name="Han J."/>
            <person name="Woyke T."/>
            <person name="Goodwin L."/>
            <person name="Pennacchio L."/>
            <person name="Nolan M."/>
            <person name="Cook A.M."/>
            <person name="Kjelleberg S."/>
            <person name="Thomas T."/>
        </authorList>
    </citation>
    <scope>NUCLEOTIDE SEQUENCE [LARGE SCALE GENOMIC DNA]</scope>
    <source>
        <strain evidence="4">DS-1 / DSM 13023 / NCIMB 13966</strain>
    </source>
</reference>
<dbReference type="PANTHER" id="PTHR43267:SF1">
    <property type="entry name" value="TRNA THREONYLCARBAMOYLADENOSINE DEHYDRATASE"/>
    <property type="match status" value="1"/>
</dbReference>
<dbReference type="InterPro" id="IPR016135">
    <property type="entry name" value="UBQ-conjugating_enzyme/RWD"/>
</dbReference>
<keyword evidence="4" id="KW-1185">Reference proteome</keyword>
<dbReference type="RefSeq" id="WP_011995232.1">
    <property type="nucleotide sequence ID" value="NC_009719.1"/>
</dbReference>
<accession>A7HPV8</accession>
<protein>
    <submittedName>
        <fullName evidence="3">UBA/THIF-type NAD/FAD binding protein</fullName>
    </submittedName>
</protein>
<dbReference type="eggNOG" id="COG0476">
    <property type="taxonomic scope" value="Bacteria"/>
</dbReference>
<proteinExistence type="predicted"/>
<dbReference type="SUPFAM" id="SSF54495">
    <property type="entry name" value="UBC-like"/>
    <property type="match status" value="1"/>
</dbReference>
<dbReference type="InterPro" id="IPR045886">
    <property type="entry name" value="ThiF/MoeB/HesA"/>
</dbReference>
<dbReference type="SUPFAM" id="SSF69572">
    <property type="entry name" value="Activating enzymes of the ubiquitin-like proteins"/>
    <property type="match status" value="1"/>
</dbReference>
<dbReference type="HOGENOM" id="CLU_019556_0_0_5"/>
<dbReference type="EMBL" id="CP000774">
    <property type="protein sequence ID" value="ABS61941.1"/>
    <property type="molecule type" value="Genomic_DNA"/>
</dbReference>
<dbReference type="PANTHER" id="PTHR43267">
    <property type="entry name" value="TRNA THREONYLCARBAMOYLADENOSINE DEHYDRATASE"/>
    <property type="match status" value="1"/>
</dbReference>
<dbReference type="STRING" id="402881.Plav_0318"/>
<dbReference type="Proteomes" id="UP000006377">
    <property type="component" value="Chromosome"/>
</dbReference>
<feature type="domain" description="THIF-type NAD/FAD binding fold" evidence="1">
    <location>
        <begin position="317"/>
        <end position="522"/>
    </location>
</feature>
<sequence>MNFDESAKDVEQWLLATCNAARTLSPTECAAYKALHIRKGWEVTIGFKTREGIVHLLLDSDFPYSPPRVAYRSGDCYLKWPHVEENGVLCLPKNSVSWTDPIEKVRVALADACVLVDGTLHLDPSTTELSREFISYWNRAVDTSVRKIQSLLEPTRSAGEIAVWWGKDEIVAAENGEQLTHWLRNSGSTAEVQFTQGIFIRLDAPWVPPYPESLQLVVDKLRAVDPDVPGKLETHAIDNERCVVVMAASVETGTGLTGIIIEGGILRKLNGFRPKHIPRNFKIPHWYQNATVNHSIVNRADAAWIHGRDKNEELAETLTKKVTILGCGALGSHVAVRLAQAGVGSLMLCDPETLAAANVGRHVLGMRSVGRSKSLDLANEIRRRFPHLTVEGHHTAWQHASDEVREKIWASDLIICAIGDWSSEGLLNEEHRVRGVPPIIYCWMEEHATAAHAVGIVNQSSCIACLLNETGNTAAPETIWNDGAEEVSEPACGAYFQPFGPVDIAYAEGIAAELAVDILTGRVAENVHRVHATSTHRLKKLGGDWSEAHKEFRGHFEGGLQFQRPIENSSECPLCNPVHD</sequence>
<dbReference type="OrthoDB" id="891532at2"/>
<dbReference type="CDD" id="cd01483">
    <property type="entry name" value="E1_enzyme_family"/>
    <property type="match status" value="1"/>
</dbReference>
<dbReference type="GO" id="GO:0061504">
    <property type="term" value="P:cyclic threonylcarbamoyladenosine biosynthetic process"/>
    <property type="evidence" value="ECO:0007669"/>
    <property type="project" value="TreeGrafter"/>
</dbReference>
<evidence type="ECO:0000259" key="2">
    <source>
        <dbReference type="Pfam" id="PF14461"/>
    </source>
</evidence>
<name>A7HPV8_PARL1</name>
<gene>
    <name evidence="3" type="ordered locus">Plav_0318</name>
</gene>
<evidence type="ECO:0000313" key="3">
    <source>
        <dbReference type="EMBL" id="ABS61941.1"/>
    </source>
</evidence>
<dbReference type="Pfam" id="PF00899">
    <property type="entry name" value="ThiF"/>
    <property type="match status" value="1"/>
</dbReference>
<dbReference type="InterPro" id="IPR035985">
    <property type="entry name" value="Ubiquitin-activating_enz"/>
</dbReference>
<dbReference type="Pfam" id="PF14461">
    <property type="entry name" value="Prok-E2_B"/>
    <property type="match status" value="1"/>
</dbReference>
<dbReference type="KEGG" id="pla:Plav_0318"/>
<dbReference type="GO" id="GO:0008641">
    <property type="term" value="F:ubiquitin-like modifier activating enzyme activity"/>
    <property type="evidence" value="ECO:0007669"/>
    <property type="project" value="InterPro"/>
</dbReference>
<evidence type="ECO:0000313" key="4">
    <source>
        <dbReference type="Proteomes" id="UP000006377"/>
    </source>
</evidence>
<dbReference type="InterPro" id="IPR000594">
    <property type="entry name" value="ThiF_NAD_FAD-bd"/>
</dbReference>
<organism evidence="3 4">
    <name type="scientific">Parvibaculum lavamentivorans (strain DS-1 / DSM 13023 / NCIMB 13966)</name>
    <dbReference type="NCBI Taxonomy" id="402881"/>
    <lineage>
        <taxon>Bacteria</taxon>
        <taxon>Pseudomonadati</taxon>
        <taxon>Pseudomonadota</taxon>
        <taxon>Alphaproteobacteria</taxon>
        <taxon>Hyphomicrobiales</taxon>
        <taxon>Parvibaculaceae</taxon>
        <taxon>Parvibaculum</taxon>
    </lineage>
</organism>
<feature type="domain" description="Prokaryotic E2 family B" evidence="2">
    <location>
        <begin position="31"/>
        <end position="142"/>
    </location>
</feature>
<dbReference type="GO" id="GO:0061503">
    <property type="term" value="F:tRNA threonylcarbamoyladenosine dehydratase"/>
    <property type="evidence" value="ECO:0007669"/>
    <property type="project" value="TreeGrafter"/>
</dbReference>
<dbReference type="InterPro" id="IPR032701">
    <property type="entry name" value="Prok-E2_B_dom"/>
</dbReference>
<dbReference type="AlphaFoldDB" id="A7HPV8"/>
<evidence type="ECO:0000259" key="1">
    <source>
        <dbReference type="Pfam" id="PF00899"/>
    </source>
</evidence>